<feature type="region of interest" description="Disordered" evidence="1">
    <location>
        <begin position="100"/>
        <end position="129"/>
    </location>
</feature>
<evidence type="ECO:0000313" key="3">
    <source>
        <dbReference type="EMBL" id="KAH7511983.1"/>
    </source>
</evidence>
<comment type="caution">
    <text evidence="3">The sequence shown here is derived from an EMBL/GenBank/DDBJ whole genome shotgun (WGS) entry which is preliminary data.</text>
</comment>
<dbReference type="GO" id="GO:0005516">
    <property type="term" value="F:calmodulin binding"/>
    <property type="evidence" value="ECO:0007669"/>
    <property type="project" value="InterPro"/>
</dbReference>
<evidence type="ECO:0000256" key="1">
    <source>
        <dbReference type="SAM" id="MobiDB-lite"/>
    </source>
</evidence>
<dbReference type="EMBL" id="JAEACU010000012">
    <property type="protein sequence ID" value="KAH7511983.1"/>
    <property type="molecule type" value="Genomic_DNA"/>
</dbReference>
<feature type="domain" description="Calmodulin-binding" evidence="2">
    <location>
        <begin position="148"/>
        <end position="261"/>
    </location>
</feature>
<feature type="compositionally biased region" description="Acidic residues" evidence="1">
    <location>
        <begin position="107"/>
        <end position="117"/>
    </location>
</feature>
<feature type="region of interest" description="Disordered" evidence="1">
    <location>
        <begin position="65"/>
        <end position="84"/>
    </location>
</feature>
<sequence>MSRPDLRAPTKMSWWSLSSSWGRDLIIWRWVPSLLMNVMVKPFEASSGLMWPWSKILESDRNENCAIESLPPPPSSSPKSSSLLNSLSFSSYEEEDYQEESKYTSESDFDSSTEDNEMEHAGDVETVDGDVKRMDKKSWMVCNEKDCQSSKLKFRRGKVVDMQSENKGPRSLKFRRGKVLAENPNVKLDARRRSFKRRDGVDDNRTETILEKVVLKHQDLQGKKQEQGMFNNVIEETASKLVETQKSKVKALVSACEMVISLQDSKPSAKIVI</sequence>
<reference evidence="3" key="1">
    <citation type="journal article" date="2021" name="Front. Plant Sci.">
        <title>Chromosome-Scale Genome Assembly for Chinese Sour Jujube and Insights Into Its Genome Evolution and Domestication Signature.</title>
        <authorList>
            <person name="Shen L.-Y."/>
            <person name="Luo H."/>
            <person name="Wang X.-L."/>
            <person name="Wang X.-M."/>
            <person name="Qiu X.-J."/>
            <person name="Liu H."/>
            <person name="Zhou S.-S."/>
            <person name="Jia K.-H."/>
            <person name="Nie S."/>
            <person name="Bao Y.-T."/>
            <person name="Zhang R.-G."/>
            <person name="Yun Q.-Z."/>
            <person name="Chai Y.-H."/>
            <person name="Lu J.-Y."/>
            <person name="Li Y."/>
            <person name="Zhao S.-W."/>
            <person name="Mao J.-F."/>
            <person name="Jia S.-G."/>
            <person name="Mao Y.-M."/>
        </authorList>
    </citation>
    <scope>NUCLEOTIDE SEQUENCE</scope>
    <source>
        <strain evidence="3">AT0</strain>
        <tissue evidence="3">Leaf</tissue>
    </source>
</reference>
<protein>
    <recommendedName>
        <fullName evidence="2">Calmodulin-binding domain-containing protein</fullName>
    </recommendedName>
</protein>
<dbReference type="Pfam" id="PF07839">
    <property type="entry name" value="CaM_binding"/>
    <property type="match status" value="1"/>
</dbReference>
<dbReference type="PANTHER" id="PTHR33349">
    <property type="entry name" value="EMB|CAB62594.1"/>
    <property type="match status" value="1"/>
</dbReference>
<organism evidence="3 4">
    <name type="scientific">Ziziphus jujuba var. spinosa</name>
    <dbReference type="NCBI Taxonomy" id="714518"/>
    <lineage>
        <taxon>Eukaryota</taxon>
        <taxon>Viridiplantae</taxon>
        <taxon>Streptophyta</taxon>
        <taxon>Embryophyta</taxon>
        <taxon>Tracheophyta</taxon>
        <taxon>Spermatophyta</taxon>
        <taxon>Magnoliopsida</taxon>
        <taxon>eudicotyledons</taxon>
        <taxon>Gunneridae</taxon>
        <taxon>Pentapetalae</taxon>
        <taxon>rosids</taxon>
        <taxon>fabids</taxon>
        <taxon>Rosales</taxon>
        <taxon>Rhamnaceae</taxon>
        <taxon>Paliureae</taxon>
        <taxon>Ziziphus</taxon>
    </lineage>
</organism>
<accession>A0A978UB40</accession>
<evidence type="ECO:0000313" key="4">
    <source>
        <dbReference type="Proteomes" id="UP000813462"/>
    </source>
</evidence>
<gene>
    <name evidence="3" type="ORF">FEM48_Zijuj12G0042000</name>
</gene>
<dbReference type="InterPro" id="IPR012417">
    <property type="entry name" value="CaM-bd_dom_pln"/>
</dbReference>
<dbReference type="AlphaFoldDB" id="A0A978UB40"/>
<feature type="compositionally biased region" description="Basic and acidic residues" evidence="1">
    <location>
        <begin position="118"/>
        <end position="129"/>
    </location>
</feature>
<dbReference type="Proteomes" id="UP000813462">
    <property type="component" value="Unassembled WGS sequence"/>
</dbReference>
<evidence type="ECO:0000259" key="2">
    <source>
        <dbReference type="SMART" id="SM01054"/>
    </source>
</evidence>
<dbReference type="PANTHER" id="PTHR33349:SF1">
    <property type="entry name" value="EMB|CAB62594.1"/>
    <property type="match status" value="1"/>
</dbReference>
<dbReference type="SMART" id="SM01054">
    <property type="entry name" value="CaM_binding"/>
    <property type="match status" value="1"/>
</dbReference>
<proteinExistence type="predicted"/>
<name>A0A978UB40_ZIZJJ</name>